<name>A0AAE1FCL8_PETCI</name>
<dbReference type="Proteomes" id="UP001286313">
    <property type="component" value="Unassembled WGS sequence"/>
</dbReference>
<dbReference type="AlphaFoldDB" id="A0AAE1FCL8"/>
<organism evidence="1 2">
    <name type="scientific">Petrolisthes cinctipes</name>
    <name type="common">Flat porcelain crab</name>
    <dbReference type="NCBI Taxonomy" id="88211"/>
    <lineage>
        <taxon>Eukaryota</taxon>
        <taxon>Metazoa</taxon>
        <taxon>Ecdysozoa</taxon>
        <taxon>Arthropoda</taxon>
        <taxon>Crustacea</taxon>
        <taxon>Multicrustacea</taxon>
        <taxon>Malacostraca</taxon>
        <taxon>Eumalacostraca</taxon>
        <taxon>Eucarida</taxon>
        <taxon>Decapoda</taxon>
        <taxon>Pleocyemata</taxon>
        <taxon>Anomura</taxon>
        <taxon>Galatheoidea</taxon>
        <taxon>Porcellanidae</taxon>
        <taxon>Petrolisthes</taxon>
    </lineage>
</organism>
<reference evidence="1" key="1">
    <citation type="submission" date="2023-10" db="EMBL/GenBank/DDBJ databases">
        <title>Genome assemblies of two species of porcelain crab, Petrolisthes cinctipes and Petrolisthes manimaculis (Anomura: Porcellanidae).</title>
        <authorList>
            <person name="Angst P."/>
        </authorList>
    </citation>
    <scope>NUCLEOTIDE SEQUENCE</scope>
    <source>
        <strain evidence="1">PB745_01</strain>
        <tissue evidence="1">Gill</tissue>
    </source>
</reference>
<comment type="caution">
    <text evidence="1">The sequence shown here is derived from an EMBL/GenBank/DDBJ whole genome shotgun (WGS) entry which is preliminary data.</text>
</comment>
<protein>
    <submittedName>
        <fullName evidence="1">Uncharacterized protein</fullName>
    </submittedName>
</protein>
<evidence type="ECO:0000313" key="2">
    <source>
        <dbReference type="Proteomes" id="UP001286313"/>
    </source>
</evidence>
<evidence type="ECO:0000313" key="1">
    <source>
        <dbReference type="EMBL" id="KAK3871587.1"/>
    </source>
</evidence>
<accession>A0AAE1FCL8</accession>
<proteinExistence type="predicted"/>
<sequence>MGRRKQILWVKRQQRGSTTLVFLFLLNCLHFSVSSTVTNIYQRITVDTSNPAFASCPSKLYPLGPVNVHNPMFICNAVCDNDGACIFASVEEIITFGQDCRLANRLKALRNVLADISVTSSKWTALVVAHVKRHM</sequence>
<keyword evidence="2" id="KW-1185">Reference proteome</keyword>
<gene>
    <name evidence="1" type="ORF">Pcinc_023274</name>
</gene>
<dbReference type="EMBL" id="JAWQEG010002492">
    <property type="protein sequence ID" value="KAK3871587.1"/>
    <property type="molecule type" value="Genomic_DNA"/>
</dbReference>